<feature type="region of interest" description="Disordered" evidence="2">
    <location>
        <begin position="93"/>
        <end position="113"/>
    </location>
</feature>
<accession>A0AA36Y402</accession>
<evidence type="ECO:0000256" key="2">
    <source>
        <dbReference type="SAM" id="MobiDB-lite"/>
    </source>
</evidence>
<protein>
    <submittedName>
        <fullName evidence="3">Uncharacterized protein</fullName>
    </submittedName>
</protein>
<dbReference type="GeneID" id="86941326"/>
<dbReference type="Proteomes" id="UP000018466">
    <property type="component" value="Unassembled WGS sequence"/>
</dbReference>
<keyword evidence="1" id="KW-0175">Coiled coil</keyword>
<evidence type="ECO:0000313" key="4">
    <source>
        <dbReference type="Proteomes" id="UP000018466"/>
    </source>
</evidence>
<keyword evidence="4" id="KW-1185">Reference proteome</keyword>
<gene>
    <name evidence="3" type="ORF">HMPREF9623_01599</name>
</gene>
<evidence type="ECO:0000313" key="3">
    <source>
        <dbReference type="EMBL" id="EHO16053.1"/>
    </source>
</evidence>
<dbReference type="AlphaFoldDB" id="A0AA36Y402"/>
<feature type="coiled-coil region" evidence="1">
    <location>
        <begin position="117"/>
        <end position="229"/>
    </location>
</feature>
<dbReference type="RefSeq" id="WP_009533431.1">
    <property type="nucleotide sequence ID" value="NZ_CAUOLT010000002.1"/>
</dbReference>
<proteinExistence type="predicted"/>
<dbReference type="EMBL" id="AGEL01000013">
    <property type="protein sequence ID" value="EHO16053.1"/>
    <property type="molecule type" value="Genomic_DNA"/>
</dbReference>
<name>A0AA36Y402_9FIRM</name>
<comment type="caution">
    <text evidence="3">The sequence shown here is derived from an EMBL/GenBank/DDBJ whole genome shotgun (WGS) entry which is preliminary data.</text>
</comment>
<evidence type="ECO:0000256" key="1">
    <source>
        <dbReference type="SAM" id="Coils"/>
    </source>
</evidence>
<sequence>MSKKKLSKPALVNRQVFKDQLKQTPVAERQRILKQFFESAGCTLPGYSLKRAHLMPLPIIYQQIDRSPEFEAALQELYYKEVKADVSGAILTDRKETDSKGQTTDTETRKQEEDVDETTLQGKIEMLQQQLEALRQEFQAYKKQSKEAKQEFRIQLDNEQGEKRNLEKQVRRLEAEKEELRSDFEKELAVREEKVREAMNKVKAAEEEKQELQKRLELLKKYEEKQLREKSKLPKILIFSRVDISEEAEDLNCDLRSDLTGLEKLPWKEYEEIWNVSGTMSYADKLKLKSYTSLKVLSIGNLKNAIEEMKRK</sequence>
<reference evidence="3 4" key="1">
    <citation type="submission" date="2011-10" db="EMBL/GenBank/DDBJ databases">
        <title>The Genome Sequence of Lachnospiraceae bacterium ACC2.</title>
        <authorList>
            <consortium name="The Broad Institute Genome Sequencing Platform"/>
            <person name="Earl A."/>
            <person name="Ward D."/>
            <person name="Feldgarden M."/>
            <person name="Gevers D."/>
            <person name="Sizova M."/>
            <person name="Hazen A."/>
            <person name="Epstein S."/>
            <person name="Young S.K."/>
            <person name="Zeng Q."/>
            <person name="Gargeya S."/>
            <person name="Fitzgerald M."/>
            <person name="Haas B."/>
            <person name="Abouelleil A."/>
            <person name="Alvarado L."/>
            <person name="Arachchi H.M."/>
            <person name="Berlin A."/>
            <person name="Brown A."/>
            <person name="Chapman S.B."/>
            <person name="Chen Z."/>
            <person name="Dunbar C."/>
            <person name="Freedman E."/>
            <person name="Gearin G."/>
            <person name="Goldberg J."/>
            <person name="Griggs A."/>
            <person name="Gujja S."/>
            <person name="Heiman D."/>
            <person name="Howarth C."/>
            <person name="Larson L."/>
            <person name="Lui A."/>
            <person name="MacDonald P.J.P."/>
            <person name="Montmayeur A."/>
            <person name="Murphy C."/>
            <person name="Neiman D."/>
            <person name="Pearson M."/>
            <person name="Priest M."/>
            <person name="Roberts A."/>
            <person name="Saif S."/>
            <person name="Shea T."/>
            <person name="Shenoy N."/>
            <person name="Sisk P."/>
            <person name="Stolte C."/>
            <person name="Sykes S."/>
            <person name="Wortman J."/>
            <person name="Nusbaum C."/>
            <person name="Birren B."/>
        </authorList>
    </citation>
    <scope>NUCLEOTIDE SEQUENCE [LARGE SCALE GENOMIC DNA]</scope>
    <source>
        <strain evidence="3 4">ACC2</strain>
    </source>
</reference>
<organism evidence="3 4">
    <name type="scientific">Stomatobaculum longum</name>
    <dbReference type="NCBI Taxonomy" id="796942"/>
    <lineage>
        <taxon>Bacteria</taxon>
        <taxon>Bacillati</taxon>
        <taxon>Bacillota</taxon>
        <taxon>Clostridia</taxon>
        <taxon>Lachnospirales</taxon>
        <taxon>Lachnospiraceae</taxon>
        <taxon>Stomatobaculum</taxon>
    </lineage>
</organism>